<keyword evidence="3" id="KW-1003">Cell membrane</keyword>
<evidence type="ECO:0000256" key="8">
    <source>
        <dbReference type="SAM" id="Phobius"/>
    </source>
</evidence>
<protein>
    <submittedName>
        <fullName evidence="10">Amino acid permease-associated region</fullName>
    </submittedName>
</protein>
<comment type="caution">
    <text evidence="10">The sequence shown here is derived from an EMBL/GenBank/DDBJ whole genome shotgun (WGS) entry which is preliminary data.</text>
</comment>
<proteinExistence type="predicted"/>
<evidence type="ECO:0000313" key="10">
    <source>
        <dbReference type="EMBL" id="EET87443.1"/>
    </source>
</evidence>
<keyword evidence="7 8" id="KW-0472">Membrane</keyword>
<keyword evidence="5" id="KW-0029">Amino-acid transport</keyword>
<keyword evidence="6 8" id="KW-1133">Transmembrane helix</keyword>
<accession>C6PTL3</accession>
<dbReference type="KEGG" id="cck:Ccar_13215"/>
<sequence>MTVIATITAWITILLAHSKFRKEKVNKGEKTDFKMPFYPYFLYATVIYLVLIVISLAFLESTRIALYVAPVWILLLIIMYKLLLKQKVNLSEVKANN</sequence>
<evidence type="ECO:0000256" key="2">
    <source>
        <dbReference type="ARBA" id="ARBA00022448"/>
    </source>
</evidence>
<dbReference type="GO" id="GO:0005886">
    <property type="term" value="C:plasma membrane"/>
    <property type="evidence" value="ECO:0007669"/>
    <property type="project" value="UniProtKB-SubCell"/>
</dbReference>
<dbReference type="PANTHER" id="PTHR43495">
    <property type="entry name" value="GABA PERMEASE"/>
    <property type="match status" value="1"/>
</dbReference>
<organism evidence="10 11">
    <name type="scientific">Clostridium carboxidivorans P7</name>
    <dbReference type="NCBI Taxonomy" id="536227"/>
    <lineage>
        <taxon>Bacteria</taxon>
        <taxon>Bacillati</taxon>
        <taxon>Bacillota</taxon>
        <taxon>Clostridia</taxon>
        <taxon>Eubacteriales</taxon>
        <taxon>Clostridiaceae</taxon>
        <taxon>Clostridium</taxon>
    </lineage>
</organism>
<keyword evidence="11" id="KW-1185">Reference proteome</keyword>
<keyword evidence="2" id="KW-0813">Transport</keyword>
<dbReference type="PATRIC" id="fig|536227.13.peg.2768"/>
<evidence type="ECO:0000256" key="4">
    <source>
        <dbReference type="ARBA" id="ARBA00022692"/>
    </source>
</evidence>
<evidence type="ECO:0000256" key="5">
    <source>
        <dbReference type="ARBA" id="ARBA00022970"/>
    </source>
</evidence>
<dbReference type="Pfam" id="PF00324">
    <property type="entry name" value="AA_permease"/>
    <property type="match status" value="1"/>
</dbReference>
<evidence type="ECO:0000313" key="11">
    <source>
        <dbReference type="Proteomes" id="UP000004198"/>
    </source>
</evidence>
<feature type="transmembrane region" description="Helical" evidence="8">
    <location>
        <begin position="37"/>
        <end position="59"/>
    </location>
</feature>
<keyword evidence="4 8" id="KW-0812">Transmembrane</keyword>
<dbReference type="Gene3D" id="1.20.1740.10">
    <property type="entry name" value="Amino acid/polyamine transporter I"/>
    <property type="match status" value="1"/>
</dbReference>
<reference evidence="10 11" key="1">
    <citation type="submission" date="2009-06" db="EMBL/GenBank/DDBJ databases">
        <title>The draft genome of Clostridium carboxidivorans P7.</title>
        <authorList>
            <consortium name="US DOE Joint Genome Institute (JGI-PGF)"/>
            <person name="Lucas S."/>
            <person name="Copeland A."/>
            <person name="Lapidus A."/>
            <person name="Glavina del Rio T."/>
            <person name="Tice H."/>
            <person name="Bruce D."/>
            <person name="Goodwin L."/>
            <person name="Pitluck S."/>
            <person name="Larimer F."/>
            <person name="Land M.L."/>
            <person name="Hauser L."/>
            <person name="Hemme C.L."/>
        </authorList>
    </citation>
    <scope>NUCLEOTIDE SEQUENCE [LARGE SCALE GENOMIC DNA]</scope>
    <source>
        <strain evidence="10 11">P7</strain>
    </source>
</reference>
<dbReference type="InterPro" id="IPR004841">
    <property type="entry name" value="AA-permease/SLC12A_dom"/>
</dbReference>
<feature type="domain" description="Amino acid permease/ SLC12A" evidence="9">
    <location>
        <begin position="2"/>
        <end position="88"/>
    </location>
</feature>
<name>C6PTL3_9CLOT</name>
<dbReference type="GO" id="GO:0006865">
    <property type="term" value="P:amino acid transport"/>
    <property type="evidence" value="ECO:0007669"/>
    <property type="project" value="UniProtKB-KW"/>
</dbReference>
<dbReference type="Proteomes" id="UP000004198">
    <property type="component" value="Unassembled WGS sequence"/>
</dbReference>
<comment type="subcellular location">
    <subcellularLocation>
        <location evidence="1">Cell membrane</location>
        <topology evidence="1">Multi-pass membrane protein</topology>
    </subcellularLocation>
</comment>
<dbReference type="STRING" id="536227.Ccar_13215"/>
<evidence type="ECO:0000259" key="9">
    <source>
        <dbReference type="Pfam" id="PF00324"/>
    </source>
</evidence>
<dbReference type="AlphaFoldDB" id="C6PTL3"/>
<dbReference type="eggNOG" id="COG1113">
    <property type="taxonomic scope" value="Bacteria"/>
</dbReference>
<evidence type="ECO:0000256" key="7">
    <source>
        <dbReference type="ARBA" id="ARBA00023136"/>
    </source>
</evidence>
<dbReference type="GO" id="GO:0055085">
    <property type="term" value="P:transmembrane transport"/>
    <property type="evidence" value="ECO:0007669"/>
    <property type="project" value="InterPro"/>
</dbReference>
<gene>
    <name evidence="10" type="ORF">CcarbDRAFT_2130</name>
</gene>
<feature type="transmembrane region" description="Helical" evidence="8">
    <location>
        <begin position="64"/>
        <end position="83"/>
    </location>
</feature>
<evidence type="ECO:0000256" key="1">
    <source>
        <dbReference type="ARBA" id="ARBA00004651"/>
    </source>
</evidence>
<evidence type="ECO:0000256" key="3">
    <source>
        <dbReference type="ARBA" id="ARBA00022475"/>
    </source>
</evidence>
<dbReference type="PANTHER" id="PTHR43495:SF2">
    <property type="entry name" value="D-SERINE_D-ALANINE_GLYCINE TRANSPORTER"/>
    <property type="match status" value="1"/>
</dbReference>
<evidence type="ECO:0000256" key="6">
    <source>
        <dbReference type="ARBA" id="ARBA00022989"/>
    </source>
</evidence>
<dbReference type="EMBL" id="ACVI01000030">
    <property type="protein sequence ID" value="EET87443.1"/>
    <property type="molecule type" value="Genomic_DNA"/>
</dbReference>